<evidence type="ECO:0000313" key="12">
    <source>
        <dbReference type="EMBL" id="CAH0369646.1"/>
    </source>
</evidence>
<proteinExistence type="inferred from homology"/>
<dbReference type="OrthoDB" id="434240at2759"/>
<feature type="transmembrane region" description="Helical" evidence="8">
    <location>
        <begin position="381"/>
        <end position="406"/>
    </location>
</feature>
<dbReference type="GO" id="GO:0015112">
    <property type="term" value="F:nitrate transmembrane transporter activity"/>
    <property type="evidence" value="ECO:0007669"/>
    <property type="project" value="InterPro"/>
</dbReference>
<reference evidence="12" key="2">
    <citation type="submission" date="2021-11" db="EMBL/GenBank/DDBJ databases">
        <authorList>
            <consortium name="Genoscope - CEA"/>
            <person name="William W."/>
        </authorList>
    </citation>
    <scope>NUCLEOTIDE SEQUENCE</scope>
</reference>
<evidence type="ECO:0000259" key="9">
    <source>
        <dbReference type="PROSITE" id="PS50850"/>
    </source>
</evidence>
<dbReference type="SUPFAM" id="SSF103473">
    <property type="entry name" value="MFS general substrate transporter"/>
    <property type="match status" value="1"/>
</dbReference>
<evidence type="ECO:0000256" key="2">
    <source>
        <dbReference type="ARBA" id="ARBA00008432"/>
    </source>
</evidence>
<feature type="transmembrane region" description="Helical" evidence="8">
    <location>
        <begin position="192"/>
        <end position="214"/>
    </location>
</feature>
<evidence type="ECO:0000313" key="11">
    <source>
        <dbReference type="EMBL" id="CAE0684664.1"/>
    </source>
</evidence>
<name>A0A6S8R2E0_9STRA</name>
<comment type="similarity">
    <text evidence="2">Belongs to the major facilitator superfamily. Nitrate/nitrite porter (TC 2.A.1.8) family.</text>
</comment>
<dbReference type="Pfam" id="PF07690">
    <property type="entry name" value="MFS_1"/>
    <property type="match status" value="1"/>
</dbReference>
<keyword evidence="4 8" id="KW-1133">Transmembrane helix</keyword>
<keyword evidence="6 8" id="KW-0472">Membrane</keyword>
<feature type="transmembrane region" description="Helical" evidence="8">
    <location>
        <begin position="161"/>
        <end position="180"/>
    </location>
</feature>
<dbReference type="GO" id="GO:0042128">
    <property type="term" value="P:nitrate assimilation"/>
    <property type="evidence" value="ECO:0007669"/>
    <property type="project" value="UniProtKB-KW"/>
</dbReference>
<dbReference type="EMBL" id="HBIW01000117">
    <property type="protein sequence ID" value="CAE0684663.1"/>
    <property type="molecule type" value="Transcribed_RNA"/>
</dbReference>
<dbReference type="PANTHER" id="PTHR23515">
    <property type="entry name" value="HIGH-AFFINITY NITRATE TRANSPORTER 2.3"/>
    <property type="match status" value="1"/>
</dbReference>
<sequence length="491" mass="52647">MGKGGEMNTGKGDESGGYENPNYPVVIGEDGVPRIGACAVDPLQSFKSTELQLWPIFGNKLSFARPHMRAFHFQWLSFFMAFMVWFAYAPLLVVIRQDLNIAKKGIWMSNVFNVAACVVARFVVGPLGDVYGSVKVQTALLAFCGICTFFAGFVNSLAELCLMRFLIGVGGATFVITQLWSSEMFAKNVVGAANAMTGGWGNCGGGMAIMIMGYIYEGFRDEGMSQENAWRRSFYIPAVAVMLVSVCMFFFSDECPSGKLSDALAAGKREKVTVKESTRGGFTNLNSWILFVQYATCFGIELHINNGMAMYFKDTYPVSLATAGLIASLFGWMNLFARGLGGYFSDLANAKLGMQGRIIVHTLYLLAEGAILVIFSRVDSIAHAIITLVLFSCCVQAAEGTTFAIVPYVAPKALGSVSGVVGAGGNVGAVVWGLMFMFGDSGKTGYRNLGIIIMASALLSVFIKIKGAGSLFGNDDSTEGDEAPAAKGEEI</sequence>
<evidence type="ECO:0000256" key="7">
    <source>
        <dbReference type="SAM" id="MobiDB-lite"/>
    </source>
</evidence>
<feature type="transmembrane region" description="Helical" evidence="8">
    <location>
        <begin position="445"/>
        <end position="463"/>
    </location>
</feature>
<feature type="transmembrane region" description="Helical" evidence="8">
    <location>
        <begin position="358"/>
        <end position="375"/>
    </location>
</feature>
<feature type="transmembrane region" description="Helical" evidence="8">
    <location>
        <begin position="234"/>
        <end position="252"/>
    </location>
</feature>
<evidence type="ECO:0000256" key="5">
    <source>
        <dbReference type="ARBA" id="ARBA00023063"/>
    </source>
</evidence>
<dbReference type="InterPro" id="IPR020846">
    <property type="entry name" value="MFS_dom"/>
</dbReference>
<reference evidence="11" key="1">
    <citation type="submission" date="2021-01" db="EMBL/GenBank/DDBJ databases">
        <authorList>
            <person name="Corre E."/>
            <person name="Pelletier E."/>
            <person name="Niang G."/>
            <person name="Scheremetjew M."/>
            <person name="Finn R."/>
            <person name="Kale V."/>
            <person name="Holt S."/>
            <person name="Cochrane G."/>
            <person name="Meng A."/>
            <person name="Brown T."/>
            <person name="Cohen L."/>
        </authorList>
    </citation>
    <scope>NUCLEOTIDE SEQUENCE</scope>
    <source>
        <strain evidence="11">CCMP1756</strain>
    </source>
</reference>
<evidence type="ECO:0000256" key="8">
    <source>
        <dbReference type="SAM" id="Phobius"/>
    </source>
</evidence>
<keyword evidence="3 8" id="KW-0812">Transmembrane</keyword>
<dbReference type="EMBL" id="HBIW01000118">
    <property type="protein sequence ID" value="CAE0684664.1"/>
    <property type="molecule type" value="Transcribed_RNA"/>
</dbReference>
<dbReference type="InterPro" id="IPR036259">
    <property type="entry name" value="MFS_trans_sf"/>
</dbReference>
<dbReference type="Proteomes" id="UP000789595">
    <property type="component" value="Unassembled WGS sequence"/>
</dbReference>
<evidence type="ECO:0000313" key="13">
    <source>
        <dbReference type="Proteomes" id="UP000789595"/>
    </source>
</evidence>
<feature type="transmembrane region" description="Helical" evidence="8">
    <location>
        <begin position="316"/>
        <end position="337"/>
    </location>
</feature>
<keyword evidence="5" id="KW-0534">Nitrate assimilation</keyword>
<accession>A0A6S8R2E0</accession>
<evidence type="ECO:0000256" key="1">
    <source>
        <dbReference type="ARBA" id="ARBA00004141"/>
    </source>
</evidence>
<feature type="transmembrane region" description="Helical" evidence="8">
    <location>
        <begin position="413"/>
        <end position="439"/>
    </location>
</feature>
<feature type="transmembrane region" description="Helical" evidence="8">
    <location>
        <begin position="107"/>
        <end position="124"/>
    </location>
</feature>
<feature type="region of interest" description="Disordered" evidence="7">
    <location>
        <begin position="1"/>
        <end position="20"/>
    </location>
</feature>
<dbReference type="AlphaFoldDB" id="A0A6S8R2E0"/>
<dbReference type="Gene3D" id="1.20.1250.20">
    <property type="entry name" value="MFS general substrate transporter like domains"/>
    <property type="match status" value="2"/>
</dbReference>
<keyword evidence="13" id="KW-1185">Reference proteome</keyword>
<dbReference type="InterPro" id="IPR011701">
    <property type="entry name" value="MFS"/>
</dbReference>
<feature type="domain" description="Major facilitator superfamily (MFS) profile" evidence="9">
    <location>
        <begin position="70"/>
        <end position="468"/>
    </location>
</feature>
<feature type="transmembrane region" description="Helical" evidence="8">
    <location>
        <begin position="75"/>
        <end position="95"/>
    </location>
</feature>
<dbReference type="InterPro" id="IPR044772">
    <property type="entry name" value="NO3_transporter"/>
</dbReference>
<dbReference type="PROSITE" id="PS50850">
    <property type="entry name" value="MFS"/>
    <property type="match status" value="1"/>
</dbReference>
<protein>
    <recommendedName>
        <fullName evidence="9">Major facilitator superfamily (MFS) profile domain-containing protein</fullName>
    </recommendedName>
</protein>
<evidence type="ECO:0000313" key="10">
    <source>
        <dbReference type="EMBL" id="CAE0684663.1"/>
    </source>
</evidence>
<evidence type="ECO:0000256" key="6">
    <source>
        <dbReference type="ARBA" id="ARBA00023136"/>
    </source>
</evidence>
<feature type="transmembrane region" description="Helical" evidence="8">
    <location>
        <begin position="136"/>
        <end position="154"/>
    </location>
</feature>
<comment type="subcellular location">
    <subcellularLocation>
        <location evidence="1">Membrane</location>
        <topology evidence="1">Multi-pass membrane protein</topology>
    </subcellularLocation>
</comment>
<dbReference type="GO" id="GO:0016020">
    <property type="term" value="C:membrane"/>
    <property type="evidence" value="ECO:0007669"/>
    <property type="project" value="UniProtKB-SubCell"/>
</dbReference>
<dbReference type="EMBL" id="CAKKNE010000002">
    <property type="protein sequence ID" value="CAH0369646.1"/>
    <property type="molecule type" value="Genomic_DNA"/>
</dbReference>
<organism evidence="11">
    <name type="scientific">Pelagomonas calceolata</name>
    <dbReference type="NCBI Taxonomy" id="35677"/>
    <lineage>
        <taxon>Eukaryota</taxon>
        <taxon>Sar</taxon>
        <taxon>Stramenopiles</taxon>
        <taxon>Ochrophyta</taxon>
        <taxon>Pelagophyceae</taxon>
        <taxon>Pelagomonadales</taxon>
        <taxon>Pelagomonadaceae</taxon>
        <taxon>Pelagomonas</taxon>
    </lineage>
</organism>
<evidence type="ECO:0000256" key="3">
    <source>
        <dbReference type="ARBA" id="ARBA00022692"/>
    </source>
</evidence>
<evidence type="ECO:0000256" key="4">
    <source>
        <dbReference type="ARBA" id="ARBA00022989"/>
    </source>
</evidence>
<gene>
    <name evidence="10" type="ORF">PCAL00307_LOCUS97</name>
    <name evidence="11" type="ORF">PCAL00307_LOCUS98</name>
    <name evidence="12" type="ORF">PECAL_2P27760</name>
</gene>